<feature type="compositionally biased region" description="Polar residues" evidence="10">
    <location>
        <begin position="30"/>
        <end position="39"/>
    </location>
</feature>
<name>D7FJI3_ECTSI</name>
<evidence type="ECO:0000256" key="10">
    <source>
        <dbReference type="SAM" id="MobiDB-lite"/>
    </source>
</evidence>
<dbReference type="AlphaFoldDB" id="D7FJI3"/>
<feature type="region of interest" description="Disordered" evidence="10">
    <location>
        <begin position="546"/>
        <end position="595"/>
    </location>
</feature>
<keyword evidence="5 9" id="KW-0547">Nucleotide-binding</keyword>
<evidence type="ECO:0000256" key="5">
    <source>
        <dbReference type="ARBA" id="ARBA00022741"/>
    </source>
</evidence>
<dbReference type="GO" id="GO:0005524">
    <property type="term" value="F:ATP binding"/>
    <property type="evidence" value="ECO:0007669"/>
    <property type="project" value="UniProtKB-KW"/>
</dbReference>
<feature type="transmembrane region" description="Helical" evidence="9">
    <location>
        <begin position="246"/>
        <end position="269"/>
    </location>
</feature>
<feature type="compositionally biased region" description="Basic and acidic residues" evidence="10">
    <location>
        <begin position="8"/>
        <end position="21"/>
    </location>
</feature>
<protein>
    <recommendedName>
        <fullName evidence="9">ADP,ATP carrier protein</fullName>
    </recommendedName>
</protein>
<evidence type="ECO:0000256" key="3">
    <source>
        <dbReference type="ARBA" id="ARBA00022448"/>
    </source>
</evidence>
<gene>
    <name evidence="11" type="ORF">Esi_0134_0020</name>
</gene>
<organism evidence="11 12">
    <name type="scientific">Ectocarpus siliculosus</name>
    <name type="common">Brown alga</name>
    <name type="synonym">Conferva siliculosa</name>
    <dbReference type="NCBI Taxonomy" id="2880"/>
    <lineage>
        <taxon>Eukaryota</taxon>
        <taxon>Sar</taxon>
        <taxon>Stramenopiles</taxon>
        <taxon>Ochrophyta</taxon>
        <taxon>PX clade</taxon>
        <taxon>Phaeophyceae</taxon>
        <taxon>Ectocarpales</taxon>
        <taxon>Ectocarpaceae</taxon>
        <taxon>Ectocarpus</taxon>
    </lineage>
</organism>
<dbReference type="InterPro" id="IPR004667">
    <property type="entry name" value="ADP_ATP_car_bac_type"/>
</dbReference>
<evidence type="ECO:0000256" key="9">
    <source>
        <dbReference type="RuleBase" id="RU363121"/>
    </source>
</evidence>
<feature type="transmembrane region" description="Helical" evidence="9">
    <location>
        <begin position="275"/>
        <end position="295"/>
    </location>
</feature>
<feature type="transmembrane region" description="Helical" evidence="9">
    <location>
        <begin position="110"/>
        <end position="127"/>
    </location>
</feature>
<dbReference type="PANTHER" id="PTHR31187:SF1">
    <property type="entry name" value="ADP,ATP CARRIER PROTEIN 1"/>
    <property type="match status" value="1"/>
</dbReference>
<dbReference type="SUPFAM" id="SSF103473">
    <property type="entry name" value="MFS general substrate transporter"/>
    <property type="match status" value="1"/>
</dbReference>
<keyword evidence="4 9" id="KW-0812">Transmembrane</keyword>
<dbReference type="InterPro" id="IPR036259">
    <property type="entry name" value="MFS_trans_sf"/>
</dbReference>
<feature type="region of interest" description="Disordered" evidence="10">
    <location>
        <begin position="1"/>
        <end position="39"/>
    </location>
</feature>
<feature type="compositionally biased region" description="Basic and acidic residues" evidence="10">
    <location>
        <begin position="585"/>
        <end position="595"/>
    </location>
</feature>
<feature type="compositionally biased region" description="Low complexity" evidence="10">
    <location>
        <begin position="546"/>
        <end position="562"/>
    </location>
</feature>
<keyword evidence="6 9" id="KW-0067">ATP-binding</keyword>
<evidence type="ECO:0000313" key="12">
    <source>
        <dbReference type="Proteomes" id="UP000002630"/>
    </source>
</evidence>
<dbReference type="GO" id="GO:0016020">
    <property type="term" value="C:membrane"/>
    <property type="evidence" value="ECO:0007669"/>
    <property type="project" value="UniProtKB-SubCell"/>
</dbReference>
<feature type="transmembrane region" description="Helical" evidence="9">
    <location>
        <begin position="370"/>
        <end position="396"/>
    </location>
</feature>
<evidence type="ECO:0000256" key="4">
    <source>
        <dbReference type="ARBA" id="ARBA00022692"/>
    </source>
</evidence>
<feature type="transmembrane region" description="Helical" evidence="9">
    <location>
        <begin position="331"/>
        <end position="350"/>
    </location>
</feature>
<feature type="transmembrane region" description="Helical" evidence="9">
    <location>
        <begin position="213"/>
        <end position="234"/>
    </location>
</feature>
<comment type="subcellular location">
    <subcellularLocation>
        <location evidence="1 9">Membrane</location>
        <topology evidence="1 9">Multi-pass membrane protein</topology>
    </subcellularLocation>
</comment>
<evidence type="ECO:0000313" key="11">
    <source>
        <dbReference type="EMBL" id="CBJ29086.1"/>
    </source>
</evidence>
<keyword evidence="7 9" id="KW-1133">Transmembrane helix</keyword>
<evidence type="ECO:0000256" key="6">
    <source>
        <dbReference type="ARBA" id="ARBA00022840"/>
    </source>
</evidence>
<proteinExistence type="inferred from homology"/>
<feature type="transmembrane region" description="Helical" evidence="9">
    <location>
        <begin position="408"/>
        <end position="439"/>
    </location>
</feature>
<dbReference type="PANTHER" id="PTHR31187">
    <property type="match status" value="1"/>
</dbReference>
<evidence type="ECO:0000256" key="7">
    <source>
        <dbReference type="ARBA" id="ARBA00022989"/>
    </source>
</evidence>
<dbReference type="Proteomes" id="UP000002630">
    <property type="component" value="Unassembled WGS sequence"/>
</dbReference>
<dbReference type="EMBL" id="FN649760">
    <property type="protein sequence ID" value="CBJ29086.1"/>
    <property type="molecule type" value="Genomic_DNA"/>
</dbReference>
<evidence type="ECO:0000256" key="1">
    <source>
        <dbReference type="ARBA" id="ARBA00004141"/>
    </source>
</evidence>
<comment type="similarity">
    <text evidence="2 9">Belongs to the ADP/ATP translocase tlc family.</text>
</comment>
<reference evidence="11 12" key="1">
    <citation type="journal article" date="2010" name="Nature">
        <title>The Ectocarpus genome and the independent evolution of multicellularity in brown algae.</title>
        <authorList>
            <person name="Cock J.M."/>
            <person name="Sterck L."/>
            <person name="Rouze P."/>
            <person name="Scornet D."/>
            <person name="Allen A.E."/>
            <person name="Amoutzias G."/>
            <person name="Anthouard V."/>
            <person name="Artiguenave F."/>
            <person name="Aury J.M."/>
            <person name="Badger J.H."/>
            <person name="Beszteri B."/>
            <person name="Billiau K."/>
            <person name="Bonnet E."/>
            <person name="Bothwell J.H."/>
            <person name="Bowler C."/>
            <person name="Boyen C."/>
            <person name="Brownlee C."/>
            <person name="Carrano C.J."/>
            <person name="Charrier B."/>
            <person name="Cho G.Y."/>
            <person name="Coelho S.M."/>
            <person name="Collen J."/>
            <person name="Corre E."/>
            <person name="Da Silva C."/>
            <person name="Delage L."/>
            <person name="Delaroque N."/>
            <person name="Dittami S.M."/>
            <person name="Doulbeau S."/>
            <person name="Elias M."/>
            <person name="Farnham G."/>
            <person name="Gachon C.M."/>
            <person name="Gschloessl B."/>
            <person name="Heesch S."/>
            <person name="Jabbari K."/>
            <person name="Jubin C."/>
            <person name="Kawai H."/>
            <person name="Kimura K."/>
            <person name="Kloareg B."/>
            <person name="Kupper F.C."/>
            <person name="Lang D."/>
            <person name="Le Bail A."/>
            <person name="Leblanc C."/>
            <person name="Lerouge P."/>
            <person name="Lohr M."/>
            <person name="Lopez P.J."/>
            <person name="Martens C."/>
            <person name="Maumus F."/>
            <person name="Michel G."/>
            <person name="Miranda-Saavedra D."/>
            <person name="Morales J."/>
            <person name="Moreau H."/>
            <person name="Motomura T."/>
            <person name="Nagasato C."/>
            <person name="Napoli C.A."/>
            <person name="Nelson D.R."/>
            <person name="Nyvall-Collen P."/>
            <person name="Peters A.F."/>
            <person name="Pommier C."/>
            <person name="Potin P."/>
            <person name="Poulain J."/>
            <person name="Quesneville H."/>
            <person name="Read B."/>
            <person name="Rensing S.A."/>
            <person name="Ritter A."/>
            <person name="Rousvoal S."/>
            <person name="Samanta M."/>
            <person name="Samson G."/>
            <person name="Schroeder D.C."/>
            <person name="Segurens B."/>
            <person name="Strittmatter M."/>
            <person name="Tonon T."/>
            <person name="Tregear J.W."/>
            <person name="Valentin K."/>
            <person name="von Dassow P."/>
            <person name="Yamagishi T."/>
            <person name="Van de Peer Y."/>
            <person name="Wincker P."/>
        </authorList>
    </citation>
    <scope>NUCLEOTIDE SEQUENCE [LARGE SCALE GENOMIC DNA]</scope>
    <source>
        <strain evidence="12">Ec32 / CCAP1310/4</strain>
    </source>
</reference>
<dbReference type="InParanoid" id="D7FJI3"/>
<dbReference type="Gene3D" id="1.20.1250.20">
    <property type="entry name" value="MFS general substrate transporter like domains"/>
    <property type="match status" value="1"/>
</dbReference>
<dbReference type="OrthoDB" id="194566at2759"/>
<keyword evidence="8 9" id="KW-0472">Membrane</keyword>
<accession>D7FJI3</accession>
<feature type="transmembrane region" description="Helical" evidence="9">
    <location>
        <begin position="174"/>
        <end position="193"/>
    </location>
</feature>
<evidence type="ECO:0000256" key="2">
    <source>
        <dbReference type="ARBA" id="ARBA00007127"/>
    </source>
</evidence>
<dbReference type="GO" id="GO:0005471">
    <property type="term" value="F:ATP:ADP antiporter activity"/>
    <property type="evidence" value="ECO:0007669"/>
    <property type="project" value="InterPro"/>
</dbReference>
<keyword evidence="3 9" id="KW-0813">Transport</keyword>
<dbReference type="eggNOG" id="ENOG502R2N3">
    <property type="taxonomic scope" value="Eukaryota"/>
</dbReference>
<feature type="transmembrane region" description="Helical" evidence="9">
    <location>
        <begin position="143"/>
        <end position="162"/>
    </location>
</feature>
<evidence type="ECO:0000256" key="8">
    <source>
        <dbReference type="ARBA" id="ARBA00023136"/>
    </source>
</evidence>
<feature type="transmembrane region" description="Helical" evidence="9">
    <location>
        <begin position="496"/>
        <end position="516"/>
    </location>
</feature>
<keyword evidence="12" id="KW-1185">Reference proteome</keyword>
<sequence length="595" mass="63708">MGRKARGAAKEKREPAHKIDGDGMELTAEDGQTTGGTLPSTTAAIVVDAEGQSAPEAPVASAEYDAKGRPYLESEKWQKMGGTGDDTPGVFARIFSGLYGDLPMSDRLRVAWLAGTLFFIIGGYWLLRSLKDPIVATIVGVDFIPRCKMLSLVVVFSLVFVYNKLVDIFPKHQLFYIIGAFYFATFSAIAIALADPVIGVQNKNASPTRLIGWISYCAIESFGSICVSLFWAFVNSSVNVETAKSAFGLIIAGANLGSIMGPTLAVTKADWGLPRLYGCGALCMGLMVLMVWGYVRKFGVEPSLMKANSKKKGAGVLEGFQLFLKYDYIKGIFAMSCLFMVEVTILDYTMKKLANDEFAALHPGDQDSATRAFVAFTGMFGQVTNTISFGFSLLGTSMVIRRLGLKTTLLAFPCMCLAVVIMVMAFPQLYVVFLALILLKGFSYSLNNPCKEILYQPTNSAVKFKSKSWIDIFGARMSKAGGSLVTDAFSSSIPGLIHVGGSVAAGGAAFLIWVAWVMGRKFDHLMETGEVIGGDGESTEPTLEALAASEEAADAQEAADTSCGVLEEGQADEAFLGEEGGAAGERSESKNSVDL</sequence>
<dbReference type="Pfam" id="PF03219">
    <property type="entry name" value="TLC"/>
    <property type="match status" value="1"/>
</dbReference>